<dbReference type="OrthoDB" id="10044044at2759"/>
<dbReference type="PANTHER" id="PTHR38048">
    <property type="entry name" value="EXPRESSED PROTEIN"/>
    <property type="match status" value="1"/>
</dbReference>
<protein>
    <recommendedName>
        <fullName evidence="1">Hemerythrin-like domain-containing protein</fullName>
    </recommendedName>
</protein>
<organism evidence="2 3">
    <name type="scientific">Collybia nuda</name>
    <dbReference type="NCBI Taxonomy" id="64659"/>
    <lineage>
        <taxon>Eukaryota</taxon>
        <taxon>Fungi</taxon>
        <taxon>Dikarya</taxon>
        <taxon>Basidiomycota</taxon>
        <taxon>Agaricomycotina</taxon>
        <taxon>Agaricomycetes</taxon>
        <taxon>Agaricomycetidae</taxon>
        <taxon>Agaricales</taxon>
        <taxon>Tricholomatineae</taxon>
        <taxon>Clitocybaceae</taxon>
        <taxon>Collybia</taxon>
    </lineage>
</organism>
<evidence type="ECO:0000259" key="1">
    <source>
        <dbReference type="Pfam" id="PF01814"/>
    </source>
</evidence>
<reference evidence="2" key="1">
    <citation type="submission" date="2020-11" db="EMBL/GenBank/DDBJ databases">
        <authorList>
            <consortium name="DOE Joint Genome Institute"/>
            <person name="Ahrendt S."/>
            <person name="Riley R."/>
            <person name="Andreopoulos W."/>
            <person name="Labutti K."/>
            <person name="Pangilinan J."/>
            <person name="Ruiz-Duenas F.J."/>
            <person name="Barrasa J.M."/>
            <person name="Sanchez-Garcia M."/>
            <person name="Camarero S."/>
            <person name="Miyauchi S."/>
            <person name="Serrano A."/>
            <person name="Linde D."/>
            <person name="Babiker R."/>
            <person name="Drula E."/>
            <person name="Ayuso-Fernandez I."/>
            <person name="Pacheco R."/>
            <person name="Padilla G."/>
            <person name="Ferreira P."/>
            <person name="Barriuso J."/>
            <person name="Kellner H."/>
            <person name="Castanera R."/>
            <person name="Alfaro M."/>
            <person name="Ramirez L."/>
            <person name="Pisabarro A.G."/>
            <person name="Kuo A."/>
            <person name="Tritt A."/>
            <person name="Lipzen A."/>
            <person name="He G."/>
            <person name="Yan M."/>
            <person name="Ng V."/>
            <person name="Cullen D."/>
            <person name="Martin F."/>
            <person name="Rosso M.-N."/>
            <person name="Henrissat B."/>
            <person name="Hibbett D."/>
            <person name="Martinez A.T."/>
            <person name="Grigoriev I.V."/>
        </authorList>
    </citation>
    <scope>NUCLEOTIDE SEQUENCE</scope>
    <source>
        <strain evidence="2">CBS 247.69</strain>
    </source>
</reference>
<dbReference type="Pfam" id="PF01814">
    <property type="entry name" value="Hemerythrin"/>
    <property type="match status" value="1"/>
</dbReference>
<keyword evidence="3" id="KW-1185">Reference proteome</keyword>
<dbReference type="AlphaFoldDB" id="A0A9P6CLM7"/>
<dbReference type="Proteomes" id="UP000807353">
    <property type="component" value="Unassembled WGS sequence"/>
</dbReference>
<evidence type="ECO:0000313" key="3">
    <source>
        <dbReference type="Proteomes" id="UP000807353"/>
    </source>
</evidence>
<dbReference type="Gene3D" id="1.20.120.520">
    <property type="entry name" value="nmb1532 protein domain like"/>
    <property type="match status" value="1"/>
</dbReference>
<comment type="caution">
    <text evidence="2">The sequence shown here is derived from an EMBL/GenBank/DDBJ whole genome shotgun (WGS) entry which is preliminary data.</text>
</comment>
<dbReference type="EMBL" id="MU150250">
    <property type="protein sequence ID" value="KAF9465054.1"/>
    <property type="molecule type" value="Genomic_DNA"/>
</dbReference>
<dbReference type="PANTHER" id="PTHR38048:SF1">
    <property type="entry name" value="HEMERYTHRIN-LIKE DOMAIN-CONTAINING PROTEIN"/>
    <property type="match status" value="1"/>
</dbReference>
<proteinExistence type="predicted"/>
<gene>
    <name evidence="2" type="ORF">BDZ94DRAFT_433532</name>
</gene>
<name>A0A9P6CLM7_9AGAR</name>
<dbReference type="InterPro" id="IPR053206">
    <property type="entry name" value="Dimeric_xanthone_biosynth"/>
</dbReference>
<dbReference type="CDD" id="cd12108">
    <property type="entry name" value="Hr-like"/>
    <property type="match status" value="1"/>
</dbReference>
<evidence type="ECO:0000313" key="2">
    <source>
        <dbReference type="EMBL" id="KAF9465054.1"/>
    </source>
</evidence>
<sequence>MATVKVTYASAEEERRWNHLSNLMNSFHQWFKDEFKRIYESADGSFANRGLSLSQYLSTVTSFNASLTMHHTMEERHVFPILAQGIPKFASSTHGGHIDSHREIHDGLENLAQKVTKWTEDPTMYSPMEMKISLEALSNVLFSHLDQEVEDIRGDNLKPYFTLDVIESIGKGV</sequence>
<dbReference type="InterPro" id="IPR012312">
    <property type="entry name" value="Hemerythrin-like"/>
</dbReference>
<accession>A0A9P6CLM7</accession>
<feature type="domain" description="Hemerythrin-like" evidence="1">
    <location>
        <begin position="21"/>
        <end position="148"/>
    </location>
</feature>